<dbReference type="KEGG" id="pman:OU5_P0270"/>
<geneLocation type="plasmid" evidence="3"/>
<evidence type="ECO:0000256" key="1">
    <source>
        <dbReference type="SAM" id="MobiDB-lite"/>
    </source>
</evidence>
<sequence length="74" mass="8309">MIAPSWSRFEFESPQKRNLRPHSPAFNGAEESLHSLSTAGEIDMVTAGRISPVSWEDERGCWESEDSAVLSKWS</sequence>
<name>A0A024EL50_9PSED</name>
<keyword evidence="2" id="KW-0614">Plasmid</keyword>
<dbReference type="HOGENOM" id="CLU_2685024_0_0_6"/>
<organism evidence="2 3">
    <name type="scientific">Pseudomonas mandelii JR-1</name>
    <dbReference type="NCBI Taxonomy" id="1147786"/>
    <lineage>
        <taxon>Bacteria</taxon>
        <taxon>Pseudomonadati</taxon>
        <taxon>Pseudomonadota</taxon>
        <taxon>Gammaproteobacteria</taxon>
        <taxon>Pseudomonadales</taxon>
        <taxon>Pseudomonadaceae</taxon>
        <taxon>Pseudomonas</taxon>
    </lineage>
</organism>
<evidence type="ECO:0000313" key="2">
    <source>
        <dbReference type="EMBL" id="AHZ73522.1"/>
    </source>
</evidence>
<evidence type="ECO:0000313" key="3">
    <source>
        <dbReference type="Proteomes" id="UP000026913"/>
    </source>
</evidence>
<proteinExistence type="predicted"/>
<reference evidence="2 3" key="1">
    <citation type="journal article" date="2012" name="J. Bacteriol.">
        <title>Genome sequence of cold-adapted Pseudomonas mandelii strain JR-1.</title>
        <authorList>
            <person name="Jang S.H."/>
            <person name="Kim J."/>
            <person name="Kim J."/>
            <person name="Hong S."/>
            <person name="Lee C."/>
        </authorList>
    </citation>
    <scope>NUCLEOTIDE SEQUENCE [LARGE SCALE GENOMIC DNA]</scope>
    <source>
        <strain evidence="2 3">JR-1</strain>
        <plasmid evidence="3">Plasmid</plasmid>
    </source>
</reference>
<feature type="region of interest" description="Disordered" evidence="1">
    <location>
        <begin position="1"/>
        <end position="33"/>
    </location>
</feature>
<dbReference type="EMBL" id="CP005961">
    <property type="protein sequence ID" value="AHZ73522.1"/>
    <property type="molecule type" value="Genomic_DNA"/>
</dbReference>
<accession>A0A024EL50</accession>
<gene>
    <name evidence="2" type="ORF">OU5_P0270</name>
</gene>
<protein>
    <submittedName>
        <fullName evidence="2">Uncharacterized protein</fullName>
    </submittedName>
</protein>
<dbReference type="AlphaFoldDB" id="A0A024EL50"/>
<dbReference type="Proteomes" id="UP000026913">
    <property type="component" value="Plasmid unnamed"/>
</dbReference>